<proteinExistence type="predicted"/>
<organism evidence="1 2">
    <name type="scientific">Ustilago bromivora</name>
    <dbReference type="NCBI Taxonomy" id="307758"/>
    <lineage>
        <taxon>Eukaryota</taxon>
        <taxon>Fungi</taxon>
        <taxon>Dikarya</taxon>
        <taxon>Basidiomycota</taxon>
        <taxon>Ustilaginomycotina</taxon>
        <taxon>Ustilaginomycetes</taxon>
        <taxon>Ustilaginales</taxon>
        <taxon>Ustilaginaceae</taxon>
        <taxon>Ustilago</taxon>
    </lineage>
</organism>
<evidence type="ECO:0000313" key="1">
    <source>
        <dbReference type="EMBL" id="SAM66718.1"/>
    </source>
</evidence>
<dbReference type="AlphaFoldDB" id="A0A1K0GZZ7"/>
<protein>
    <submittedName>
        <fullName evidence="1">Uncharacterized protein</fullName>
    </submittedName>
</protein>
<gene>
    <name evidence="1" type="ORF">UBRO_20440</name>
</gene>
<evidence type="ECO:0000313" key="2">
    <source>
        <dbReference type="Proteomes" id="UP000179920"/>
    </source>
</evidence>
<dbReference type="Proteomes" id="UP000179920">
    <property type="component" value="Chromosome II"/>
</dbReference>
<accession>A0A1K0GZZ7</accession>
<reference evidence="2" key="1">
    <citation type="submission" date="2016-04" db="EMBL/GenBank/DDBJ databases">
        <authorList>
            <person name="Guldener U."/>
            <person name="Guldener U."/>
        </authorList>
    </citation>
    <scope>NUCLEOTIDE SEQUENCE [LARGE SCALE GENOMIC DNA]</scope>
    <source>
        <strain evidence="2">UB2112</strain>
    </source>
</reference>
<sequence length="184" mass="20043">MLVGCLSARILTETCTESSASLPRLSGLCLSVATKLPIRSPDMKPLGQSGNVVVGQRIPVDVVSMPSEPLGDEERQGILKETTETECNVDAGTPRHARLCDVTPGGRLTTVLMPLATWEGREMKTYDGSWETVVQDTLCKTAHRSAKKRITNVANNDSVPVIKRWCARRCVQTHEPPLDYGGVQ</sequence>
<dbReference type="EMBL" id="LT558118">
    <property type="protein sequence ID" value="SAM66718.1"/>
    <property type="molecule type" value="Genomic_DNA"/>
</dbReference>
<name>A0A1K0GZZ7_9BASI</name>